<evidence type="ECO:0000313" key="2">
    <source>
        <dbReference type="Proteomes" id="UP000663889"/>
    </source>
</evidence>
<organism evidence="1 2">
    <name type="scientific">Rotaria sordida</name>
    <dbReference type="NCBI Taxonomy" id="392033"/>
    <lineage>
        <taxon>Eukaryota</taxon>
        <taxon>Metazoa</taxon>
        <taxon>Spiralia</taxon>
        <taxon>Gnathifera</taxon>
        <taxon>Rotifera</taxon>
        <taxon>Eurotatoria</taxon>
        <taxon>Bdelloidea</taxon>
        <taxon>Philodinida</taxon>
        <taxon>Philodinidae</taxon>
        <taxon>Rotaria</taxon>
    </lineage>
</organism>
<protein>
    <submittedName>
        <fullName evidence="1">Uncharacterized protein</fullName>
    </submittedName>
</protein>
<dbReference type="Proteomes" id="UP000663889">
    <property type="component" value="Unassembled WGS sequence"/>
</dbReference>
<dbReference type="EMBL" id="CAJNOU010000224">
    <property type="protein sequence ID" value="CAF0922536.1"/>
    <property type="molecule type" value="Genomic_DNA"/>
</dbReference>
<sequence>MSQSRTFSMNEIPLIIQTDILIHHLVEQISNLLMNFLISNDSTIVSILTNGNIQQQKQLLFHLLNDYFQSKTNVDVATQTSLPISNNSSDSIFNNT</sequence>
<evidence type="ECO:0000313" key="1">
    <source>
        <dbReference type="EMBL" id="CAF0922536.1"/>
    </source>
</evidence>
<dbReference type="AlphaFoldDB" id="A0A814B3C3"/>
<proteinExistence type="predicted"/>
<accession>A0A814B3C3</accession>
<name>A0A814B3C3_9BILA</name>
<gene>
    <name evidence="1" type="ORF">SEV965_LOCUS6723</name>
</gene>
<comment type="caution">
    <text evidence="1">The sequence shown here is derived from an EMBL/GenBank/DDBJ whole genome shotgun (WGS) entry which is preliminary data.</text>
</comment>
<reference evidence="1" key="1">
    <citation type="submission" date="2021-02" db="EMBL/GenBank/DDBJ databases">
        <authorList>
            <person name="Nowell W R."/>
        </authorList>
    </citation>
    <scope>NUCLEOTIDE SEQUENCE</scope>
</reference>